<dbReference type="InterPro" id="IPR057326">
    <property type="entry name" value="KR_dom"/>
</dbReference>
<dbReference type="PANTHER" id="PTHR42879">
    <property type="entry name" value="3-OXOACYL-(ACYL-CARRIER-PROTEIN) REDUCTASE"/>
    <property type="match status" value="1"/>
</dbReference>
<dbReference type="InterPro" id="IPR020904">
    <property type="entry name" value="Sc_DH/Rdtase_CS"/>
</dbReference>
<evidence type="ECO:0000256" key="2">
    <source>
        <dbReference type="ARBA" id="ARBA00023002"/>
    </source>
</evidence>
<dbReference type="KEGG" id="mars:A8C75_05390"/>
<dbReference type="STRING" id="1821621.A8C75_05390"/>
<dbReference type="Pfam" id="PF13561">
    <property type="entry name" value="adh_short_C2"/>
    <property type="match status" value="1"/>
</dbReference>
<comment type="similarity">
    <text evidence="1">Belongs to the short-chain dehydrogenases/reductases (SDR) family.</text>
</comment>
<dbReference type="GO" id="GO:0032787">
    <property type="term" value="P:monocarboxylic acid metabolic process"/>
    <property type="evidence" value="ECO:0007669"/>
    <property type="project" value="UniProtKB-ARBA"/>
</dbReference>
<evidence type="ECO:0000313" key="5">
    <source>
        <dbReference type="Proteomes" id="UP000078070"/>
    </source>
</evidence>
<evidence type="ECO:0000256" key="1">
    <source>
        <dbReference type="ARBA" id="ARBA00006484"/>
    </source>
</evidence>
<proteinExistence type="inferred from homology"/>
<organism evidence="4 5">
    <name type="scientific">Marinobacterium aestuarii</name>
    <dbReference type="NCBI Taxonomy" id="1821621"/>
    <lineage>
        <taxon>Bacteria</taxon>
        <taxon>Pseudomonadati</taxon>
        <taxon>Pseudomonadota</taxon>
        <taxon>Gammaproteobacteria</taxon>
        <taxon>Oceanospirillales</taxon>
        <taxon>Oceanospirillaceae</taxon>
        <taxon>Marinobacterium</taxon>
    </lineage>
</organism>
<sequence length="249" mass="26565">MSKKIAFVTGGTGGLGTPICRSLVDQGFTVVAGYNSGGKHEKAQAWQEEQRKAGYEIMIAYGDVTNAESCVQCIANVEKQTGGTIDVLVNNAGITRDGQFKKMSWEQWDEVMSANLDSMFHMTRVVINGMLDKGWGRVINISSVNAQKGQFGQCNYSAAKAGIHGFTKALAQEVARKGVTVNTVSPGYIKTAMVAAIAQDVQDKITATIPVGRFGTPEEIGRLVAFVADEQSGYITGADLSMNGGLHMS</sequence>
<dbReference type="SMART" id="SM00822">
    <property type="entry name" value="PKS_KR"/>
    <property type="match status" value="1"/>
</dbReference>
<feature type="domain" description="Ketoreductase" evidence="3">
    <location>
        <begin position="4"/>
        <end position="192"/>
    </location>
</feature>
<dbReference type="InterPro" id="IPR002347">
    <property type="entry name" value="SDR_fam"/>
</dbReference>
<dbReference type="InterPro" id="IPR050259">
    <property type="entry name" value="SDR"/>
</dbReference>
<accession>A0A1A9EVR5</accession>
<dbReference type="PRINTS" id="PR00081">
    <property type="entry name" value="GDHRDH"/>
</dbReference>
<dbReference type="SUPFAM" id="SSF51735">
    <property type="entry name" value="NAD(P)-binding Rossmann-fold domains"/>
    <property type="match status" value="1"/>
</dbReference>
<dbReference type="PRINTS" id="PR00080">
    <property type="entry name" value="SDRFAMILY"/>
</dbReference>
<dbReference type="PANTHER" id="PTHR42879:SF2">
    <property type="entry name" value="3-OXOACYL-[ACYL-CARRIER-PROTEIN] REDUCTASE FABG"/>
    <property type="match status" value="1"/>
</dbReference>
<keyword evidence="5" id="KW-1185">Reference proteome</keyword>
<dbReference type="AlphaFoldDB" id="A0A1A9EVR5"/>
<dbReference type="InterPro" id="IPR036291">
    <property type="entry name" value="NAD(P)-bd_dom_sf"/>
</dbReference>
<dbReference type="Gene3D" id="3.40.50.720">
    <property type="entry name" value="NAD(P)-binding Rossmann-like Domain"/>
    <property type="match status" value="1"/>
</dbReference>
<dbReference type="NCBIfam" id="NF009464">
    <property type="entry name" value="PRK12824.1"/>
    <property type="match status" value="1"/>
</dbReference>
<dbReference type="InterPro" id="IPR011283">
    <property type="entry name" value="Acetoacetyl-CoA_reductase"/>
</dbReference>
<reference evidence="5" key="1">
    <citation type="submission" date="2016-05" db="EMBL/GenBank/DDBJ databases">
        <authorList>
            <person name="Baek K."/>
            <person name="Yang S.-J."/>
        </authorList>
    </citation>
    <scope>NUCLEOTIDE SEQUENCE [LARGE SCALE GENOMIC DNA]</scope>
    <source>
        <strain evidence="5">ST58-10</strain>
    </source>
</reference>
<evidence type="ECO:0000259" key="3">
    <source>
        <dbReference type="SMART" id="SM00822"/>
    </source>
</evidence>
<dbReference type="FunFam" id="3.40.50.720:FF:000173">
    <property type="entry name" value="3-oxoacyl-[acyl-carrier protein] reductase"/>
    <property type="match status" value="1"/>
</dbReference>
<dbReference type="GO" id="GO:0042619">
    <property type="term" value="P:poly-hydroxybutyrate biosynthetic process"/>
    <property type="evidence" value="ECO:0007669"/>
    <property type="project" value="InterPro"/>
</dbReference>
<protein>
    <submittedName>
        <fullName evidence="4">Beta-ketoacyl-ACP reductase</fullName>
    </submittedName>
</protein>
<keyword evidence="2" id="KW-0560">Oxidoreductase</keyword>
<evidence type="ECO:0000313" key="4">
    <source>
        <dbReference type="EMBL" id="ANG61975.1"/>
    </source>
</evidence>
<dbReference type="GO" id="GO:0018454">
    <property type="term" value="F:acetoacetyl-CoA reductase activity"/>
    <property type="evidence" value="ECO:0007669"/>
    <property type="project" value="InterPro"/>
</dbReference>
<dbReference type="NCBIfam" id="TIGR01829">
    <property type="entry name" value="AcAcCoA_reduct"/>
    <property type="match status" value="1"/>
</dbReference>
<dbReference type="PROSITE" id="PS00061">
    <property type="entry name" value="ADH_SHORT"/>
    <property type="match status" value="1"/>
</dbReference>
<dbReference type="GO" id="GO:0005737">
    <property type="term" value="C:cytoplasm"/>
    <property type="evidence" value="ECO:0007669"/>
    <property type="project" value="InterPro"/>
</dbReference>
<name>A0A1A9EVR5_9GAMM</name>
<dbReference type="OrthoDB" id="9804774at2"/>
<dbReference type="NCBIfam" id="NF009466">
    <property type="entry name" value="PRK12826.1-2"/>
    <property type="match status" value="1"/>
</dbReference>
<dbReference type="RefSeq" id="WP_067379169.1">
    <property type="nucleotide sequence ID" value="NZ_CP015839.1"/>
</dbReference>
<gene>
    <name evidence="4" type="ORF">A8C75_05390</name>
</gene>
<dbReference type="Proteomes" id="UP000078070">
    <property type="component" value="Chromosome"/>
</dbReference>
<dbReference type="EMBL" id="CP015839">
    <property type="protein sequence ID" value="ANG61975.1"/>
    <property type="molecule type" value="Genomic_DNA"/>
</dbReference>
<reference evidence="4 5" key="2">
    <citation type="journal article" date="2018" name="Int. J. Syst. Evol. Microbiol.">
        <title>Marinobacterium aestuarii sp. nov., a benzene-degrading marine bacterium isolated from estuary sediment.</title>
        <authorList>
            <person name="Bae S.S."/>
            <person name="Jung J."/>
            <person name="Chung D."/>
            <person name="Baek K."/>
        </authorList>
    </citation>
    <scope>NUCLEOTIDE SEQUENCE [LARGE SCALE GENOMIC DNA]</scope>
    <source>
        <strain evidence="4 5">ST58-10</strain>
    </source>
</reference>